<keyword evidence="3" id="KW-1185">Reference proteome</keyword>
<protein>
    <submittedName>
        <fullName evidence="2">Uncharacterized protein</fullName>
    </submittedName>
</protein>
<keyword evidence="1" id="KW-0472">Membrane</keyword>
<accession>A0A423PGG8</accession>
<evidence type="ECO:0000313" key="2">
    <source>
        <dbReference type="EMBL" id="ROO24749.1"/>
    </source>
</evidence>
<reference evidence="2 3" key="1">
    <citation type="submission" date="2013-10" db="EMBL/GenBank/DDBJ databases">
        <title>Salinisphaera orenii MK-B5 Genome Sequencing.</title>
        <authorList>
            <person name="Lai Q."/>
            <person name="Li C."/>
            <person name="Shao Z."/>
        </authorList>
    </citation>
    <scope>NUCLEOTIDE SEQUENCE [LARGE SCALE GENOMIC DNA]</scope>
    <source>
        <strain evidence="2 3">MK-B5</strain>
    </source>
</reference>
<dbReference type="RefSeq" id="WP_123632001.1">
    <property type="nucleotide sequence ID" value="NZ_AYKH01000041.1"/>
</dbReference>
<keyword evidence="1" id="KW-1133">Transmembrane helix</keyword>
<dbReference type="EMBL" id="AYKH01000041">
    <property type="protein sequence ID" value="ROO24749.1"/>
    <property type="molecule type" value="Genomic_DNA"/>
</dbReference>
<feature type="transmembrane region" description="Helical" evidence="1">
    <location>
        <begin position="6"/>
        <end position="24"/>
    </location>
</feature>
<evidence type="ECO:0000256" key="1">
    <source>
        <dbReference type="SAM" id="Phobius"/>
    </source>
</evidence>
<sequence>MKTLVWLIVIVVLVVAAFGILQWVRRQIASSREDLKHVDRSKLRDLDDDAWAEEERDKDDWKR</sequence>
<comment type="caution">
    <text evidence="2">The sequence shown here is derived from an EMBL/GenBank/DDBJ whole genome shotgun (WGS) entry which is preliminary data.</text>
</comment>
<organism evidence="2 3">
    <name type="scientific">Salinisphaera orenii MK-B5</name>
    <dbReference type="NCBI Taxonomy" id="856730"/>
    <lineage>
        <taxon>Bacteria</taxon>
        <taxon>Pseudomonadati</taxon>
        <taxon>Pseudomonadota</taxon>
        <taxon>Gammaproteobacteria</taxon>
        <taxon>Salinisphaerales</taxon>
        <taxon>Salinisphaeraceae</taxon>
        <taxon>Salinisphaera</taxon>
    </lineage>
</organism>
<keyword evidence="1" id="KW-0812">Transmembrane</keyword>
<proteinExistence type="predicted"/>
<evidence type="ECO:0000313" key="3">
    <source>
        <dbReference type="Proteomes" id="UP000283993"/>
    </source>
</evidence>
<dbReference type="Proteomes" id="UP000283993">
    <property type="component" value="Unassembled WGS sequence"/>
</dbReference>
<gene>
    <name evidence="2" type="ORF">SAOR_14140</name>
</gene>
<name>A0A423PGG8_9GAMM</name>
<dbReference type="AlphaFoldDB" id="A0A423PGG8"/>